<protein>
    <recommendedName>
        <fullName evidence="3">4-alpha-glucanotransferase</fullName>
        <ecNumber evidence="3">2.4.1.25</ecNumber>
    </recommendedName>
    <alternativeName>
        <fullName evidence="7">Amylomaltase</fullName>
    </alternativeName>
    <alternativeName>
        <fullName evidence="8">Disproportionating enzyme</fullName>
    </alternativeName>
</protein>
<organism evidence="9">
    <name type="scientific">hydrothermal vent metagenome</name>
    <dbReference type="NCBI Taxonomy" id="652676"/>
    <lineage>
        <taxon>unclassified sequences</taxon>
        <taxon>metagenomes</taxon>
        <taxon>ecological metagenomes</taxon>
    </lineage>
</organism>
<evidence type="ECO:0000256" key="3">
    <source>
        <dbReference type="ARBA" id="ARBA00012560"/>
    </source>
</evidence>
<dbReference type="GO" id="GO:0005975">
    <property type="term" value="P:carbohydrate metabolic process"/>
    <property type="evidence" value="ECO:0007669"/>
    <property type="project" value="InterPro"/>
</dbReference>
<dbReference type="GO" id="GO:0004134">
    <property type="term" value="F:4-alpha-glucanotransferase activity"/>
    <property type="evidence" value="ECO:0007669"/>
    <property type="project" value="UniProtKB-EC"/>
</dbReference>
<evidence type="ECO:0000256" key="7">
    <source>
        <dbReference type="ARBA" id="ARBA00031423"/>
    </source>
</evidence>
<name>A0A3B0V5Q8_9ZZZZ</name>
<dbReference type="Gene3D" id="3.20.20.80">
    <property type="entry name" value="Glycosidases"/>
    <property type="match status" value="1"/>
</dbReference>
<sequence length="526" mass="59967">MAIATGRRAAKPLMPTIERRSSGILLHISSLPGPYGIGDLGGAPAFVDFLTAGGQTYWQVLPLGPTSPVFGNSPYMSFSAFAGNPLLISPQLLLQQGLLTAGDVSLRELSFSDYFVEFDRVARWKKEILAKAWQRFKAASHRTDFSEFCSRQVTWLDDYALFMALKRKFNDAPWYRWPRDLRDRNPDSLRLAAVESADWLGYYRFEQFLFFSQWRRLRNNANRRGIRLIGDLPINVGLDSVDVWANRDIFQLNPKDGSPTHVAGVPPDYFSATGQRWGNPLYRWNSRKPEIKERLYHWWAQRLATTFSLVDVVRIDHFRGFEAYWSIPGRDKTAENGRWKKGPGLSFFRNMEKRLGRLPVIAEDLGFITPAVEKLRDRLGYPGMKILLFGFDGKPDNPYLPFNYSQNCVVYTGTHDNDTAVGWFLSPDVPPESKIQAKRCANKDDNDASSIHRDLIYLALSSTAVLAMLPMQDVLGFGNDCRMNTPATTRGNWQWRCAPGLFAQEISGWLHEQSRFFGRLPAKEGR</sequence>
<dbReference type="PANTHER" id="PTHR32438:SF5">
    <property type="entry name" value="4-ALPHA-GLUCANOTRANSFERASE DPE1, CHLOROPLASTIC_AMYLOPLASTIC"/>
    <property type="match status" value="1"/>
</dbReference>
<gene>
    <name evidence="9" type="ORF">MNBD_DELTA04-895</name>
</gene>
<comment type="similarity">
    <text evidence="2">Belongs to the disproportionating enzyme family.</text>
</comment>
<evidence type="ECO:0000256" key="8">
    <source>
        <dbReference type="ARBA" id="ARBA00031501"/>
    </source>
</evidence>
<dbReference type="EMBL" id="UOEY01000022">
    <property type="protein sequence ID" value="VAW36230.1"/>
    <property type="molecule type" value="Genomic_DNA"/>
</dbReference>
<evidence type="ECO:0000256" key="1">
    <source>
        <dbReference type="ARBA" id="ARBA00000439"/>
    </source>
</evidence>
<dbReference type="NCBIfam" id="NF011080">
    <property type="entry name" value="PRK14508.1-3"/>
    <property type="match status" value="1"/>
</dbReference>
<proteinExistence type="inferred from homology"/>
<keyword evidence="5 9" id="KW-0808">Transferase</keyword>
<dbReference type="InterPro" id="IPR003385">
    <property type="entry name" value="Glyco_hydro_77"/>
</dbReference>
<keyword evidence="6" id="KW-0119">Carbohydrate metabolism</keyword>
<accession>A0A3B0V5Q8</accession>
<evidence type="ECO:0000256" key="5">
    <source>
        <dbReference type="ARBA" id="ARBA00022679"/>
    </source>
</evidence>
<dbReference type="SUPFAM" id="SSF51445">
    <property type="entry name" value="(Trans)glycosidases"/>
    <property type="match status" value="1"/>
</dbReference>
<evidence type="ECO:0000256" key="4">
    <source>
        <dbReference type="ARBA" id="ARBA00022676"/>
    </source>
</evidence>
<evidence type="ECO:0000313" key="9">
    <source>
        <dbReference type="EMBL" id="VAW36230.1"/>
    </source>
</evidence>
<comment type="catalytic activity">
    <reaction evidence="1">
        <text>Transfers a segment of a (1-&gt;4)-alpha-D-glucan to a new position in an acceptor, which may be glucose or a (1-&gt;4)-alpha-D-glucan.</text>
        <dbReference type="EC" id="2.4.1.25"/>
    </reaction>
</comment>
<evidence type="ECO:0000256" key="2">
    <source>
        <dbReference type="ARBA" id="ARBA00005684"/>
    </source>
</evidence>
<evidence type="ECO:0000256" key="6">
    <source>
        <dbReference type="ARBA" id="ARBA00023277"/>
    </source>
</evidence>
<reference evidence="9" key="1">
    <citation type="submission" date="2018-06" db="EMBL/GenBank/DDBJ databases">
        <authorList>
            <person name="Zhirakovskaya E."/>
        </authorList>
    </citation>
    <scope>NUCLEOTIDE SEQUENCE</scope>
</reference>
<dbReference type="Pfam" id="PF02446">
    <property type="entry name" value="Glyco_hydro_77"/>
    <property type="match status" value="1"/>
</dbReference>
<dbReference type="NCBIfam" id="TIGR00217">
    <property type="entry name" value="malQ"/>
    <property type="match status" value="1"/>
</dbReference>
<dbReference type="PANTHER" id="PTHR32438">
    <property type="entry name" value="4-ALPHA-GLUCANOTRANSFERASE DPE1, CHLOROPLASTIC/AMYLOPLASTIC"/>
    <property type="match status" value="1"/>
</dbReference>
<dbReference type="AlphaFoldDB" id="A0A3B0V5Q8"/>
<keyword evidence="4 9" id="KW-0328">Glycosyltransferase</keyword>
<dbReference type="EC" id="2.4.1.25" evidence="3"/>
<dbReference type="InterPro" id="IPR017853">
    <property type="entry name" value="GH"/>
</dbReference>